<dbReference type="InterPro" id="IPR002716">
    <property type="entry name" value="PIN_dom"/>
</dbReference>
<reference evidence="3" key="1">
    <citation type="submission" date="2017-09" db="EMBL/GenBank/DDBJ databases">
        <title>Depth-based differentiation of microbial function through sediment-hosted aquifers and enrichment of novel symbionts in the deep terrestrial subsurface.</title>
        <authorList>
            <person name="Probst A.J."/>
            <person name="Ladd B."/>
            <person name="Jarett J.K."/>
            <person name="Geller-Mcgrath D.E."/>
            <person name="Sieber C.M.K."/>
            <person name="Emerson J.B."/>
            <person name="Anantharaman K."/>
            <person name="Thomas B.C."/>
            <person name="Malmstrom R."/>
            <person name="Stieglmeier M."/>
            <person name="Klingl A."/>
            <person name="Woyke T."/>
            <person name="Ryan C.M."/>
            <person name="Banfield J.F."/>
        </authorList>
    </citation>
    <scope>NUCLEOTIDE SEQUENCE [LARGE SCALE GENOMIC DNA]</scope>
</reference>
<dbReference type="Proteomes" id="UP000231383">
    <property type="component" value="Unassembled WGS sequence"/>
</dbReference>
<dbReference type="AlphaFoldDB" id="A0A2M8EW35"/>
<feature type="domain" description="PIN" evidence="1">
    <location>
        <begin position="4"/>
        <end position="124"/>
    </location>
</feature>
<evidence type="ECO:0000259" key="1">
    <source>
        <dbReference type="Pfam" id="PF01850"/>
    </source>
</evidence>
<organism evidence="2 3">
    <name type="scientific">Candidatus Roizmanbacteria bacterium CG_4_9_14_0_2_um_filter_39_13</name>
    <dbReference type="NCBI Taxonomy" id="1974839"/>
    <lineage>
        <taxon>Bacteria</taxon>
        <taxon>Candidatus Roizmaniibacteriota</taxon>
    </lineage>
</organism>
<protein>
    <recommendedName>
        <fullName evidence="1">PIN domain-containing protein</fullName>
    </recommendedName>
</protein>
<evidence type="ECO:0000313" key="2">
    <source>
        <dbReference type="EMBL" id="PJC30080.1"/>
    </source>
</evidence>
<dbReference type="EMBL" id="PFSC01000197">
    <property type="protein sequence ID" value="PJC30080.1"/>
    <property type="molecule type" value="Genomic_DNA"/>
</dbReference>
<gene>
    <name evidence="2" type="ORF">CO051_07605</name>
</gene>
<evidence type="ECO:0000313" key="3">
    <source>
        <dbReference type="Proteomes" id="UP000231383"/>
    </source>
</evidence>
<dbReference type="Gene3D" id="3.40.50.1010">
    <property type="entry name" value="5'-nuclease"/>
    <property type="match status" value="1"/>
</dbReference>
<accession>A0A2M8EW35</accession>
<dbReference type="Pfam" id="PF01850">
    <property type="entry name" value="PIN"/>
    <property type="match status" value="1"/>
</dbReference>
<comment type="caution">
    <text evidence="2">The sequence shown here is derived from an EMBL/GenBank/DDBJ whole genome shotgun (WGS) entry which is preliminary data.</text>
</comment>
<dbReference type="InterPro" id="IPR029060">
    <property type="entry name" value="PIN-like_dom_sf"/>
</dbReference>
<sequence>MEEIIDTNILVRLLVGDNKKQQKQAVSYFREAELGDRNLWIKTVVVAEVCYVLESVYKKSHEQIADGMERILSAEWLKIEDKNVIQCAWAEYRQGNHFIDSFLIAWSRVNEGNILTFDKDLKKKVHETIIK</sequence>
<name>A0A2M8EW35_9BACT</name>
<dbReference type="SUPFAM" id="SSF88723">
    <property type="entry name" value="PIN domain-like"/>
    <property type="match status" value="1"/>
</dbReference>
<proteinExistence type="predicted"/>